<name>A0AAU9XRT8_9CNID</name>
<evidence type="ECO:0000256" key="4">
    <source>
        <dbReference type="ARBA" id="ARBA00022448"/>
    </source>
</evidence>
<keyword evidence="9" id="KW-0106">Calcium</keyword>
<dbReference type="PANTHER" id="PTHR15929">
    <property type="entry name" value="STORE-OPERATED CALCIUM ENTRY-ASSOCIATED REGULATORY FACTOR"/>
    <property type="match status" value="1"/>
</dbReference>
<evidence type="ECO:0000256" key="7">
    <source>
        <dbReference type="ARBA" id="ARBA00022729"/>
    </source>
</evidence>
<dbReference type="InterPro" id="IPR009567">
    <property type="entry name" value="SARAF"/>
</dbReference>
<keyword evidence="6 15" id="KW-0812">Transmembrane</keyword>
<feature type="chain" id="PRO_5043953440" description="Store-operated calcium entry-associated regulatory factor" evidence="16">
    <location>
        <begin position="23"/>
        <end position="363"/>
    </location>
</feature>
<evidence type="ECO:0000256" key="11">
    <source>
        <dbReference type="ARBA" id="ARBA00023065"/>
    </source>
</evidence>
<comment type="similarity">
    <text evidence="2">Belongs to the SARAF family.</text>
</comment>
<evidence type="ECO:0000313" key="17">
    <source>
        <dbReference type="EMBL" id="CAH3156701.1"/>
    </source>
</evidence>
<dbReference type="GO" id="GO:0006816">
    <property type="term" value="P:calcium ion transport"/>
    <property type="evidence" value="ECO:0007669"/>
    <property type="project" value="UniProtKB-KW"/>
</dbReference>
<evidence type="ECO:0000256" key="12">
    <source>
        <dbReference type="ARBA" id="ARBA00023136"/>
    </source>
</evidence>
<keyword evidence="4" id="KW-0813">Transport</keyword>
<evidence type="ECO:0000256" key="6">
    <source>
        <dbReference type="ARBA" id="ARBA00022692"/>
    </source>
</evidence>
<gene>
    <name evidence="17" type="ORF">PMEA_00029680</name>
</gene>
<keyword evidence="5" id="KW-0109">Calcium transport</keyword>
<sequence length="363" mass="40046">MEAFKNCTILLIFIVLVGSVLISGGSSTLNLHTNLKENQLTWVLNDIVCFTALGWGNKDKIRLTDVSVITLHPGKMTNSRRTHPVPQLKCVGGSAGCSAFTPSVVQCYNRGSDGYDVQWECKTDMDSQYKFGEITVSCEGYDYPDDPYILKGSCGLEYTIDMVSSGSNYHNNYHSGHRDNTYHNYNSHSYRSRHSGGWLSTIITWGVIAWIVYYIYQRFTHSQSQQNNSTGGRNQFSSPPPPGFRPEYTPRGHTTHSNSWTGNAAGTDGWPGFWSGAATGGLLGYLFGGSGRRNTYYDHYDHYGPRYHQRGPGYGFGGGSGWFGSNNSWSSGRSSGWTSGNNYRGSSSPSSRTSSGFGGTKRR</sequence>
<proteinExistence type="inferred from homology"/>
<evidence type="ECO:0000256" key="16">
    <source>
        <dbReference type="SAM" id="SignalP"/>
    </source>
</evidence>
<evidence type="ECO:0000313" key="18">
    <source>
        <dbReference type="Proteomes" id="UP001159428"/>
    </source>
</evidence>
<dbReference type="Pfam" id="PF06682">
    <property type="entry name" value="SARAF"/>
    <property type="match status" value="1"/>
</dbReference>
<reference evidence="17 18" key="1">
    <citation type="submission" date="2022-05" db="EMBL/GenBank/DDBJ databases">
        <authorList>
            <consortium name="Genoscope - CEA"/>
            <person name="William W."/>
        </authorList>
    </citation>
    <scope>NUCLEOTIDE SEQUENCE [LARGE SCALE GENOMIC DNA]</scope>
</reference>
<evidence type="ECO:0000256" key="14">
    <source>
        <dbReference type="SAM" id="MobiDB-lite"/>
    </source>
</evidence>
<keyword evidence="10 15" id="KW-1133">Transmembrane helix</keyword>
<feature type="region of interest" description="Disordered" evidence="14">
    <location>
        <begin position="224"/>
        <end position="261"/>
    </location>
</feature>
<keyword evidence="18" id="KW-1185">Reference proteome</keyword>
<keyword evidence="11" id="KW-0406">Ion transport</keyword>
<evidence type="ECO:0000256" key="2">
    <source>
        <dbReference type="ARBA" id="ARBA00006833"/>
    </source>
</evidence>
<organism evidence="17 18">
    <name type="scientific">Pocillopora meandrina</name>
    <dbReference type="NCBI Taxonomy" id="46732"/>
    <lineage>
        <taxon>Eukaryota</taxon>
        <taxon>Metazoa</taxon>
        <taxon>Cnidaria</taxon>
        <taxon>Anthozoa</taxon>
        <taxon>Hexacorallia</taxon>
        <taxon>Scleractinia</taxon>
        <taxon>Astrocoeniina</taxon>
        <taxon>Pocilloporidae</taxon>
        <taxon>Pocillopora</taxon>
    </lineage>
</organism>
<dbReference type="PANTHER" id="PTHR15929:SF0">
    <property type="entry name" value="STORE-OPERATED CALCIUM ENTRY-ASSOCIATED REGULATORY FACTOR"/>
    <property type="match status" value="1"/>
</dbReference>
<evidence type="ECO:0000256" key="5">
    <source>
        <dbReference type="ARBA" id="ARBA00022568"/>
    </source>
</evidence>
<evidence type="ECO:0000256" key="15">
    <source>
        <dbReference type="SAM" id="Phobius"/>
    </source>
</evidence>
<evidence type="ECO:0000256" key="8">
    <source>
        <dbReference type="ARBA" id="ARBA00022824"/>
    </source>
</evidence>
<protein>
    <recommendedName>
        <fullName evidence="3">Store-operated calcium entry-associated regulatory factor</fullName>
    </recommendedName>
    <alternativeName>
        <fullName evidence="13">Transmembrane protein 66</fullName>
    </alternativeName>
</protein>
<comment type="caution">
    <text evidence="17">The sequence shown here is derived from an EMBL/GenBank/DDBJ whole genome shotgun (WGS) entry which is preliminary data.</text>
</comment>
<comment type="subcellular location">
    <subcellularLocation>
        <location evidence="1">Endoplasmic reticulum membrane</location>
        <topology evidence="1">Single-pass type I membrane protein</topology>
    </subcellularLocation>
</comment>
<feature type="signal peptide" evidence="16">
    <location>
        <begin position="1"/>
        <end position="22"/>
    </location>
</feature>
<keyword evidence="8" id="KW-0256">Endoplasmic reticulum</keyword>
<dbReference type="GO" id="GO:0005789">
    <property type="term" value="C:endoplasmic reticulum membrane"/>
    <property type="evidence" value="ECO:0007669"/>
    <property type="project" value="UniProtKB-SubCell"/>
</dbReference>
<evidence type="ECO:0000256" key="1">
    <source>
        <dbReference type="ARBA" id="ARBA00004115"/>
    </source>
</evidence>
<accession>A0AAU9XRT8</accession>
<dbReference type="AlphaFoldDB" id="A0AAU9XRT8"/>
<feature type="compositionally biased region" description="Polar residues" evidence="14">
    <location>
        <begin position="224"/>
        <end position="237"/>
    </location>
</feature>
<evidence type="ECO:0000256" key="10">
    <source>
        <dbReference type="ARBA" id="ARBA00022989"/>
    </source>
</evidence>
<keyword evidence="7 16" id="KW-0732">Signal</keyword>
<feature type="compositionally biased region" description="Low complexity" evidence="14">
    <location>
        <begin position="330"/>
        <end position="355"/>
    </location>
</feature>
<feature type="transmembrane region" description="Helical" evidence="15">
    <location>
        <begin position="196"/>
        <end position="216"/>
    </location>
</feature>
<keyword evidence="12 15" id="KW-0472">Membrane</keyword>
<dbReference type="EMBL" id="CALNXJ010000062">
    <property type="protein sequence ID" value="CAH3156701.1"/>
    <property type="molecule type" value="Genomic_DNA"/>
</dbReference>
<feature type="region of interest" description="Disordered" evidence="14">
    <location>
        <begin position="330"/>
        <end position="363"/>
    </location>
</feature>
<evidence type="ECO:0000256" key="9">
    <source>
        <dbReference type="ARBA" id="ARBA00022837"/>
    </source>
</evidence>
<evidence type="ECO:0000256" key="3">
    <source>
        <dbReference type="ARBA" id="ARBA00016584"/>
    </source>
</evidence>
<dbReference type="Proteomes" id="UP001159428">
    <property type="component" value="Unassembled WGS sequence"/>
</dbReference>
<evidence type="ECO:0000256" key="13">
    <source>
        <dbReference type="ARBA" id="ARBA00031116"/>
    </source>
</evidence>
<dbReference type="GO" id="GO:2001256">
    <property type="term" value="P:regulation of store-operated calcium entry"/>
    <property type="evidence" value="ECO:0007669"/>
    <property type="project" value="InterPro"/>
</dbReference>